<name>A0A6C0BA07_9ZZZZ</name>
<protein>
    <submittedName>
        <fullName evidence="3">Uncharacterized protein</fullName>
    </submittedName>
</protein>
<dbReference type="AlphaFoldDB" id="A0A6C0BA07"/>
<keyword evidence="2" id="KW-0472">Membrane</keyword>
<accession>A0A6C0BA07</accession>
<reference evidence="3" key="1">
    <citation type="journal article" date="2020" name="Nature">
        <title>Giant virus diversity and host interactions through global metagenomics.</title>
        <authorList>
            <person name="Schulz F."/>
            <person name="Roux S."/>
            <person name="Paez-Espino D."/>
            <person name="Jungbluth S."/>
            <person name="Walsh D.A."/>
            <person name="Denef V.J."/>
            <person name="McMahon K.D."/>
            <person name="Konstantinidis K.T."/>
            <person name="Eloe-Fadrosh E.A."/>
            <person name="Kyrpides N.C."/>
            <person name="Woyke T."/>
        </authorList>
    </citation>
    <scope>NUCLEOTIDE SEQUENCE</scope>
    <source>
        <strain evidence="3">GVMAG-M-3300010158-59</strain>
    </source>
</reference>
<feature type="region of interest" description="Disordered" evidence="1">
    <location>
        <begin position="246"/>
        <end position="289"/>
    </location>
</feature>
<evidence type="ECO:0000256" key="1">
    <source>
        <dbReference type="SAM" id="MobiDB-lite"/>
    </source>
</evidence>
<feature type="compositionally biased region" description="Basic residues" evidence="1">
    <location>
        <begin position="255"/>
        <end position="289"/>
    </location>
</feature>
<dbReference type="EMBL" id="MN739102">
    <property type="protein sequence ID" value="QHS88634.1"/>
    <property type="molecule type" value="Genomic_DNA"/>
</dbReference>
<keyword evidence="2" id="KW-0812">Transmembrane</keyword>
<keyword evidence="2" id="KW-1133">Transmembrane helix</keyword>
<evidence type="ECO:0000313" key="3">
    <source>
        <dbReference type="EMBL" id="QHS88634.1"/>
    </source>
</evidence>
<evidence type="ECO:0000256" key="2">
    <source>
        <dbReference type="SAM" id="Phobius"/>
    </source>
</evidence>
<sequence length="289" mass="32138">MSLTLENKKEARIAIDTFFQAFEITCKQSRGGKKGRVKKGGMDSELLKIIESIGYKSLPWLILGGILILEYLLSAYISSTPDNDMFQVIGQDYSLAARGADVIQGINSSKFLGTGLISYFLTEMGVQCSSPRAQAIIHFMRLISSCYSGNANQRDLLDLMNIVTVTISPAALITGGLMGTVNHLRNADFETLKQQAFKFSSDILAREDEVIPESVPTHAPVQHGMSPSTLDEMDYYELHPVDSVGNATNYSSGGYRRRRSKGRRVSKKRTKTKGKTRKNKRRKINDKKL</sequence>
<proteinExistence type="predicted"/>
<organism evidence="3">
    <name type="scientific">viral metagenome</name>
    <dbReference type="NCBI Taxonomy" id="1070528"/>
    <lineage>
        <taxon>unclassified sequences</taxon>
        <taxon>metagenomes</taxon>
        <taxon>organismal metagenomes</taxon>
    </lineage>
</organism>
<feature type="transmembrane region" description="Helical" evidence="2">
    <location>
        <begin position="58"/>
        <end position="77"/>
    </location>
</feature>